<dbReference type="Pfam" id="PF13174">
    <property type="entry name" value="TPR_6"/>
    <property type="match status" value="1"/>
</dbReference>
<keyword evidence="3" id="KW-0255">Endonuclease</keyword>
<keyword evidence="3" id="KW-0378">Hydrolase</keyword>
<dbReference type="SMART" id="SM00028">
    <property type="entry name" value="TPR"/>
    <property type="match status" value="4"/>
</dbReference>
<dbReference type="EMBL" id="FTMS01000010">
    <property type="protein sequence ID" value="SIQ52588.1"/>
    <property type="molecule type" value="Genomic_DNA"/>
</dbReference>
<dbReference type="Pfam" id="PF14559">
    <property type="entry name" value="TPR_19"/>
    <property type="match status" value="1"/>
</dbReference>
<dbReference type="PANTHER" id="PTHR44749">
    <property type="entry name" value="SUPPRESSOR OF RPS4-RLD 1"/>
    <property type="match status" value="1"/>
</dbReference>
<feature type="domain" description="Restriction endonuclease type IV Mrr" evidence="2">
    <location>
        <begin position="338"/>
        <end position="435"/>
    </location>
</feature>
<keyword evidence="3" id="KW-0540">Nuclease</keyword>
<feature type="repeat" description="TPR" evidence="1">
    <location>
        <begin position="158"/>
        <end position="191"/>
    </location>
</feature>
<dbReference type="STRING" id="159291.SAMN05920897_11055"/>
<dbReference type="Pfam" id="PF04471">
    <property type="entry name" value="Mrr_cat"/>
    <property type="match status" value="1"/>
</dbReference>
<dbReference type="Proteomes" id="UP000186400">
    <property type="component" value="Unassembled WGS sequence"/>
</dbReference>
<evidence type="ECO:0000313" key="4">
    <source>
        <dbReference type="Proteomes" id="UP000186400"/>
    </source>
</evidence>
<organism evidence="3 4">
    <name type="scientific">Alkalispirochaeta americana</name>
    <dbReference type="NCBI Taxonomy" id="159291"/>
    <lineage>
        <taxon>Bacteria</taxon>
        <taxon>Pseudomonadati</taxon>
        <taxon>Spirochaetota</taxon>
        <taxon>Spirochaetia</taxon>
        <taxon>Spirochaetales</taxon>
        <taxon>Spirochaetaceae</taxon>
        <taxon>Alkalispirochaeta</taxon>
    </lineage>
</organism>
<dbReference type="Gene3D" id="1.25.40.10">
    <property type="entry name" value="Tetratricopeptide repeat domain"/>
    <property type="match status" value="1"/>
</dbReference>
<proteinExistence type="predicted"/>
<dbReference type="GO" id="GO:0009307">
    <property type="term" value="P:DNA restriction-modification system"/>
    <property type="evidence" value="ECO:0007669"/>
    <property type="project" value="InterPro"/>
</dbReference>
<dbReference type="AlphaFoldDB" id="A0A1N6TGR6"/>
<dbReference type="InterPro" id="IPR019734">
    <property type="entry name" value="TPR_rpt"/>
</dbReference>
<accession>A0A1N6TGR6</accession>
<gene>
    <name evidence="3" type="ORF">SAMN05920897_11055</name>
</gene>
<evidence type="ECO:0000256" key="1">
    <source>
        <dbReference type="PROSITE-ProRule" id="PRU00339"/>
    </source>
</evidence>
<keyword evidence="4" id="KW-1185">Reference proteome</keyword>
<dbReference type="SUPFAM" id="SSF48452">
    <property type="entry name" value="TPR-like"/>
    <property type="match status" value="2"/>
</dbReference>
<keyword evidence="1" id="KW-0802">TPR repeat</keyword>
<evidence type="ECO:0000259" key="2">
    <source>
        <dbReference type="Pfam" id="PF04471"/>
    </source>
</evidence>
<dbReference type="PANTHER" id="PTHR44749:SF1">
    <property type="entry name" value="TETRATRICOPEPTIDE-LIKE HELICAL DOMAIN-CONTAINING PROTEIN"/>
    <property type="match status" value="1"/>
</dbReference>
<dbReference type="InterPro" id="IPR011990">
    <property type="entry name" value="TPR-like_helical_dom_sf"/>
</dbReference>
<dbReference type="RefSeq" id="WP_234969068.1">
    <property type="nucleotide sequence ID" value="NZ_FTMS01000010.1"/>
</dbReference>
<reference evidence="3 4" key="1">
    <citation type="submission" date="2017-01" db="EMBL/GenBank/DDBJ databases">
        <authorList>
            <person name="Mah S.A."/>
            <person name="Swanson W.J."/>
            <person name="Moy G.W."/>
            <person name="Vacquier V.D."/>
        </authorList>
    </citation>
    <scope>NUCLEOTIDE SEQUENCE [LARGE SCALE GENOMIC DNA]</scope>
    <source>
        <strain evidence="3 4">ASpG1</strain>
    </source>
</reference>
<name>A0A1N6TGR6_9SPIO</name>
<dbReference type="GO" id="GO:0003677">
    <property type="term" value="F:DNA binding"/>
    <property type="evidence" value="ECO:0007669"/>
    <property type="project" value="InterPro"/>
</dbReference>
<dbReference type="InterPro" id="IPR044650">
    <property type="entry name" value="SRFR1-like"/>
</dbReference>
<sequence length="440" mass="50423">MILGVLGLVLLYWYAFGRSDVEKKQRNQPKRDRSTLLKQANKQLAANPRDHKALLTLADIYFSDQAWEKAMKTYGILVGLCATNQDIEEWFVTARYALAALQLKMPEEAYKSLMVARTLKADSFEINTNLGYLEHRRGNQERAAQLLNQAHQDSPDHIPTRRHLGRALFKLHRYQEAGRHLKTVIDQDPSDKESLFYLGQIYSELGRSDQALIIFTHLRPDPVLGPNSALYAGTIRLAKREEEKAALDFELGLRHENIPEQVELELRYRLAQVYTSQQELGRALTQLTEINKKNPGYKDVASQIARSKELHSNKNLQTYLISSTSEFSALCRRMVNTFFKNATIKITDIAMHKNDYADILAEVETARWEDIILFRFIRGSGQVGELVVRDLNARLKETHSGRGFCITAGTYSESAVHFVEARLIDLLDKDQLLEIFNRLE</sequence>
<protein>
    <submittedName>
        <fullName evidence="3">Restriction endonuclease</fullName>
    </submittedName>
</protein>
<evidence type="ECO:0000313" key="3">
    <source>
        <dbReference type="EMBL" id="SIQ52588.1"/>
    </source>
</evidence>
<dbReference type="PROSITE" id="PS50005">
    <property type="entry name" value="TPR"/>
    <property type="match status" value="1"/>
</dbReference>
<dbReference type="GO" id="GO:0004519">
    <property type="term" value="F:endonuclease activity"/>
    <property type="evidence" value="ECO:0007669"/>
    <property type="project" value="UniProtKB-KW"/>
</dbReference>
<dbReference type="InterPro" id="IPR007560">
    <property type="entry name" value="Restrct_endonuc_IV_Mrr"/>
</dbReference>
<dbReference type="GO" id="GO:0045892">
    <property type="term" value="P:negative regulation of DNA-templated transcription"/>
    <property type="evidence" value="ECO:0007669"/>
    <property type="project" value="InterPro"/>
</dbReference>